<dbReference type="AlphaFoldDB" id="A0AAC8TBF1"/>
<keyword evidence="5" id="KW-1185">Reference proteome</keyword>
<dbReference type="EMBL" id="QUMU01000009">
    <property type="protein sequence ID" value="REG27699.1"/>
    <property type="molecule type" value="Genomic_DNA"/>
</dbReference>
<dbReference type="RefSeq" id="WP_047854777.1">
    <property type="nucleotide sequence ID" value="NZ_CP011509.1"/>
</dbReference>
<evidence type="ECO:0000313" key="5">
    <source>
        <dbReference type="Proteomes" id="UP000256345"/>
    </source>
</evidence>
<dbReference type="KEGG" id="age:AA314_01401"/>
<protein>
    <submittedName>
        <fullName evidence="2">Uncharacterized protein</fullName>
    </submittedName>
</protein>
<reference evidence="2 4" key="1">
    <citation type="submission" date="2015-05" db="EMBL/GenBank/DDBJ databases">
        <title>Genome assembly of Archangium gephyra DSM 2261.</title>
        <authorList>
            <person name="Sharma G."/>
            <person name="Subramanian S."/>
        </authorList>
    </citation>
    <scope>NUCLEOTIDE SEQUENCE [LARGE SCALE GENOMIC DNA]</scope>
    <source>
        <strain evidence="2 4">DSM 2261</strain>
    </source>
</reference>
<sequence length="97" mass="10961">MANDPLDKMHQREREQERERLRELEAKDLEVESQRGPRPLEGYAGGHTTWASKQDDAAAAEVHAHDAEDSWTESQQQVARLSPDTGAPARKDEEPSK</sequence>
<dbReference type="Proteomes" id="UP000256345">
    <property type="component" value="Unassembled WGS sequence"/>
</dbReference>
<evidence type="ECO:0000256" key="1">
    <source>
        <dbReference type="SAM" id="MobiDB-lite"/>
    </source>
</evidence>
<feature type="compositionally biased region" description="Basic and acidic residues" evidence="1">
    <location>
        <begin position="24"/>
        <end position="35"/>
    </location>
</feature>
<reference evidence="3 5" key="2">
    <citation type="submission" date="2018-08" db="EMBL/GenBank/DDBJ databases">
        <title>Genomic Encyclopedia of Archaeal and Bacterial Type Strains, Phase II (KMG-II): from individual species to whole genera.</title>
        <authorList>
            <person name="Goeker M."/>
        </authorList>
    </citation>
    <scope>NUCLEOTIDE SEQUENCE [LARGE SCALE GENOMIC DNA]</scope>
    <source>
        <strain evidence="3 5">DSM 2261</strain>
    </source>
</reference>
<accession>A0AAC8TBF1</accession>
<gene>
    <name evidence="2" type="ORF">AA314_01401</name>
    <name evidence="3" type="ORF">ATI61_10934</name>
</gene>
<dbReference type="Proteomes" id="UP000035579">
    <property type="component" value="Chromosome"/>
</dbReference>
<evidence type="ECO:0000313" key="2">
    <source>
        <dbReference type="EMBL" id="AKI99774.1"/>
    </source>
</evidence>
<organism evidence="2 4">
    <name type="scientific">Archangium gephyra</name>
    <dbReference type="NCBI Taxonomy" id="48"/>
    <lineage>
        <taxon>Bacteria</taxon>
        <taxon>Pseudomonadati</taxon>
        <taxon>Myxococcota</taxon>
        <taxon>Myxococcia</taxon>
        <taxon>Myxococcales</taxon>
        <taxon>Cystobacterineae</taxon>
        <taxon>Archangiaceae</taxon>
        <taxon>Archangium</taxon>
    </lineage>
</organism>
<proteinExistence type="predicted"/>
<feature type="region of interest" description="Disordered" evidence="1">
    <location>
        <begin position="24"/>
        <end position="97"/>
    </location>
</feature>
<name>A0AAC8TBF1_9BACT</name>
<evidence type="ECO:0000313" key="3">
    <source>
        <dbReference type="EMBL" id="REG27699.1"/>
    </source>
</evidence>
<dbReference type="EMBL" id="CP011509">
    <property type="protein sequence ID" value="AKI99774.1"/>
    <property type="molecule type" value="Genomic_DNA"/>
</dbReference>
<evidence type="ECO:0000313" key="4">
    <source>
        <dbReference type="Proteomes" id="UP000035579"/>
    </source>
</evidence>